<evidence type="ECO:0000256" key="2">
    <source>
        <dbReference type="SAM" id="SignalP"/>
    </source>
</evidence>
<dbReference type="OrthoDB" id="9800218at2"/>
<evidence type="ECO:0008006" key="5">
    <source>
        <dbReference type="Google" id="ProtNLM"/>
    </source>
</evidence>
<dbReference type="PROSITE" id="PS51257">
    <property type="entry name" value="PROKAR_LIPOPROTEIN"/>
    <property type="match status" value="1"/>
</dbReference>
<dbReference type="InterPro" id="IPR019734">
    <property type="entry name" value="TPR_rpt"/>
</dbReference>
<accession>R9PIH7</accession>
<proteinExistence type="predicted"/>
<dbReference type="PROSITE" id="PS50005">
    <property type="entry name" value="TPR"/>
    <property type="match status" value="1"/>
</dbReference>
<dbReference type="AlphaFoldDB" id="R9PIH7"/>
<feature type="signal peptide" evidence="2">
    <location>
        <begin position="1"/>
        <end position="21"/>
    </location>
</feature>
<keyword evidence="2" id="KW-0732">Signal</keyword>
<evidence type="ECO:0000313" key="4">
    <source>
        <dbReference type="Proteomes" id="UP000014461"/>
    </source>
</evidence>
<feature type="chain" id="PRO_5004478703" description="Lipoprotein" evidence="2">
    <location>
        <begin position="22"/>
        <end position="122"/>
    </location>
</feature>
<dbReference type="EMBL" id="BARX01000006">
    <property type="protein sequence ID" value="GAD01165.1"/>
    <property type="molecule type" value="Genomic_DNA"/>
</dbReference>
<comment type="caution">
    <text evidence="3">The sequence shown here is derived from an EMBL/GenBank/DDBJ whole genome shotgun (WGS) entry which is preliminary data.</text>
</comment>
<protein>
    <recommendedName>
        <fullName evidence="5">Lipoprotein</fullName>
    </recommendedName>
</protein>
<keyword evidence="4" id="KW-1185">Reference proteome</keyword>
<evidence type="ECO:0000256" key="1">
    <source>
        <dbReference type="PROSITE-ProRule" id="PRU00339"/>
    </source>
</evidence>
<dbReference type="PIRSF" id="PIRSF020555">
    <property type="entry name" value="UCP020555"/>
    <property type="match status" value="1"/>
</dbReference>
<dbReference type="RefSeq" id="WP_016400933.1">
    <property type="nucleotide sequence ID" value="NZ_BARX01000006.1"/>
</dbReference>
<dbReference type="STRING" id="1331007.AALB_1245"/>
<name>R9PIH7_AGAAL</name>
<evidence type="ECO:0000313" key="3">
    <source>
        <dbReference type="EMBL" id="GAD01165.1"/>
    </source>
</evidence>
<organism evidence="3 4">
    <name type="scientific">Agarivorans albus MKT 106</name>
    <dbReference type="NCBI Taxonomy" id="1331007"/>
    <lineage>
        <taxon>Bacteria</taxon>
        <taxon>Pseudomonadati</taxon>
        <taxon>Pseudomonadota</taxon>
        <taxon>Gammaproteobacteria</taxon>
        <taxon>Alteromonadales</taxon>
        <taxon>Alteromonadaceae</taxon>
        <taxon>Agarivorans</taxon>
    </lineage>
</organism>
<feature type="repeat" description="TPR" evidence="1">
    <location>
        <begin position="68"/>
        <end position="101"/>
    </location>
</feature>
<dbReference type="Proteomes" id="UP000014461">
    <property type="component" value="Unassembled WGS sequence"/>
</dbReference>
<keyword evidence="1" id="KW-0802">TPR repeat</keyword>
<gene>
    <name evidence="3" type="ORF">AALB_1245</name>
</gene>
<reference evidence="3" key="1">
    <citation type="journal article" date="2013" name="Genome Announc.">
        <title>Draft Genome Sequence of Agarivorans albus Strain MKT 106T, an Agarolytic Marine Bacterium.</title>
        <authorList>
            <person name="Yasuike M."/>
            <person name="Nakamura Y."/>
            <person name="Kai W."/>
            <person name="Fujiwara A."/>
            <person name="Fukui Y."/>
            <person name="Satomi M."/>
            <person name="Sano M."/>
        </authorList>
    </citation>
    <scope>NUCLEOTIDE SEQUENCE [LARGE SCALE GENOMIC DNA]</scope>
</reference>
<dbReference type="InterPro" id="IPR014508">
    <property type="entry name" value="UCP020555_TPR-like"/>
</dbReference>
<dbReference type="Pfam" id="PF16068">
    <property type="entry name" value="DUF4810"/>
    <property type="match status" value="1"/>
</dbReference>
<sequence>MKFLKLGVILITTILAGCASTQTTLYDWGGYDEGIYEYYYDPVEAASFPELVEAHIVQLESNSQTPAPGLYAEVGTFKLKTGDIENAITYYKKEASTWPESKALMDAIVQNLERQTDTEEKN</sequence>